<accession>A0A2P2QMM1</accession>
<dbReference type="EMBL" id="GGEC01087785">
    <property type="protein sequence ID" value="MBX68269.1"/>
    <property type="molecule type" value="Transcribed_RNA"/>
</dbReference>
<organism evidence="1">
    <name type="scientific">Rhizophora mucronata</name>
    <name type="common">Asiatic mangrove</name>
    <dbReference type="NCBI Taxonomy" id="61149"/>
    <lineage>
        <taxon>Eukaryota</taxon>
        <taxon>Viridiplantae</taxon>
        <taxon>Streptophyta</taxon>
        <taxon>Embryophyta</taxon>
        <taxon>Tracheophyta</taxon>
        <taxon>Spermatophyta</taxon>
        <taxon>Magnoliopsida</taxon>
        <taxon>eudicotyledons</taxon>
        <taxon>Gunneridae</taxon>
        <taxon>Pentapetalae</taxon>
        <taxon>rosids</taxon>
        <taxon>fabids</taxon>
        <taxon>Malpighiales</taxon>
        <taxon>Rhizophoraceae</taxon>
        <taxon>Rhizophora</taxon>
    </lineage>
</organism>
<dbReference type="AlphaFoldDB" id="A0A2P2QMM1"/>
<proteinExistence type="predicted"/>
<reference evidence="1" key="1">
    <citation type="submission" date="2018-02" db="EMBL/GenBank/DDBJ databases">
        <title>Rhizophora mucronata_Transcriptome.</title>
        <authorList>
            <person name="Meera S.P."/>
            <person name="Sreeshan A."/>
            <person name="Augustine A."/>
        </authorList>
    </citation>
    <scope>NUCLEOTIDE SEQUENCE</scope>
    <source>
        <tissue evidence="1">Leaf</tissue>
    </source>
</reference>
<protein>
    <submittedName>
        <fullName evidence="1">Uncharacterized protein</fullName>
    </submittedName>
</protein>
<name>A0A2P2QMM1_RHIMU</name>
<sequence length="61" mass="7146">MKHSAQNSTNSPMYRETFTTPHFSLLLVFFKLKNRTNILFCLPEERAKSNCLQNQSPKTQK</sequence>
<evidence type="ECO:0000313" key="1">
    <source>
        <dbReference type="EMBL" id="MBX68269.1"/>
    </source>
</evidence>